<sequence>MVELRCELCKLSFADEYDIRLHEATIKHQMSNQTNVKCYNCNLCSYRCQTITDFSKHVQSVNHRLVLDACQKEKESQKKQKQWNQEQKNRQLEKTLQLAEQGSDRQPQPKIAKNPQPFSHFESPEKKPMQWKQPRLREYPFDNPEPTSPYGFYPPRPSQRQPPGGYPPAPFRYNNTGPTRPPNYHQPHQPGNYMPRNAFPDAFSVYNHYDSNMYTPRMINVDVPPPELVYQSLSSEVRKPIPLMQLPFEPSTSRQNDGYHWYSPYQTDQRKGGAAEKSFIADHGQILAPKEQIAKAGTISKGTNDNDNEKTRMLGPRNEKLQPTCDTGNKKDDQMKIDETKRTFPKKSKRKEANNQNKNKATVKSRKDKKKFPQKPAPTSKVTKKLSVDPRVLNTKKLAKKRLMEACKQKSKEGRDLLGQNLISTPPLSTEDTPGTSTASNSGKISQRVLKKLWQKRAPGTIPPKMVLGDRVRALNMMGAKCTNSLNLRKQKEKERQEILSEQPKVVFDASTAKPYGSVAALSTLVQKGGPVTGVNLDWQAHQQPSTSSAQPLSKRPVAQNSPSPSVEETVPVKKSVVSNIVTSKVPAVRRPTDLSQNPPLAFASSNPSNIDRNALNNLQPSPGISDLLTTPVSEHESTVEQNELMSLVRKRHELKHRREGLALQLIDKGIHLEALRHQFEACHREVCELQVEGKKIDFAIALNEEKLKEVEKQGGTSSRSWMPGSST</sequence>
<dbReference type="WBParaSite" id="MBELARI_LOCUS6526.3">
    <property type="protein sequence ID" value="MBELARI_LOCUS6526.3"/>
    <property type="gene ID" value="MBELARI_LOCUS6526"/>
</dbReference>
<dbReference type="PROSITE" id="PS00028">
    <property type="entry name" value="ZINC_FINGER_C2H2_1"/>
    <property type="match status" value="2"/>
</dbReference>
<feature type="compositionally biased region" description="Polar residues" evidence="1">
    <location>
        <begin position="421"/>
        <end position="444"/>
    </location>
</feature>
<evidence type="ECO:0000256" key="1">
    <source>
        <dbReference type="SAM" id="MobiDB-lite"/>
    </source>
</evidence>
<dbReference type="AlphaFoldDB" id="A0AAF3JAH2"/>
<feature type="domain" description="C2H2-type" evidence="2">
    <location>
        <begin position="6"/>
        <end position="28"/>
    </location>
</feature>
<feature type="region of interest" description="Disordered" evidence="1">
    <location>
        <begin position="541"/>
        <end position="572"/>
    </location>
</feature>
<feature type="domain" description="C2H2-type" evidence="2">
    <location>
        <begin position="41"/>
        <end position="63"/>
    </location>
</feature>
<feature type="compositionally biased region" description="Polar residues" evidence="1">
    <location>
        <begin position="541"/>
        <end position="552"/>
    </location>
</feature>
<organism evidence="3 4">
    <name type="scientific">Mesorhabditis belari</name>
    <dbReference type="NCBI Taxonomy" id="2138241"/>
    <lineage>
        <taxon>Eukaryota</taxon>
        <taxon>Metazoa</taxon>
        <taxon>Ecdysozoa</taxon>
        <taxon>Nematoda</taxon>
        <taxon>Chromadorea</taxon>
        <taxon>Rhabditida</taxon>
        <taxon>Rhabditina</taxon>
        <taxon>Rhabditomorpha</taxon>
        <taxon>Rhabditoidea</taxon>
        <taxon>Rhabditidae</taxon>
        <taxon>Mesorhabditinae</taxon>
        <taxon>Mesorhabditis</taxon>
    </lineage>
</organism>
<feature type="region of interest" description="Disordered" evidence="1">
    <location>
        <begin position="99"/>
        <end position="180"/>
    </location>
</feature>
<accession>A0AAF3JAH2</accession>
<protein>
    <submittedName>
        <fullName evidence="4">C2H2-type domain-containing protein</fullName>
    </submittedName>
</protein>
<dbReference type="SMART" id="SM00355">
    <property type="entry name" value="ZnF_C2H2"/>
    <property type="match status" value="2"/>
</dbReference>
<feature type="compositionally biased region" description="Basic and acidic residues" evidence="1">
    <location>
        <begin position="307"/>
        <end position="320"/>
    </location>
</feature>
<feature type="compositionally biased region" description="Basic and acidic residues" evidence="1">
    <location>
        <begin position="328"/>
        <end position="342"/>
    </location>
</feature>
<feature type="region of interest" description="Disordered" evidence="1">
    <location>
        <begin position="291"/>
        <end position="387"/>
    </location>
</feature>
<reference evidence="4" key="1">
    <citation type="submission" date="2024-02" db="UniProtKB">
        <authorList>
            <consortium name="WormBaseParasite"/>
        </authorList>
    </citation>
    <scope>IDENTIFICATION</scope>
</reference>
<feature type="region of interest" description="Disordered" evidence="1">
    <location>
        <begin position="407"/>
        <end position="444"/>
    </location>
</feature>
<keyword evidence="3" id="KW-1185">Reference proteome</keyword>
<dbReference type="Proteomes" id="UP000887575">
    <property type="component" value="Unassembled WGS sequence"/>
</dbReference>
<name>A0AAF3JAH2_9BILA</name>
<proteinExistence type="predicted"/>
<evidence type="ECO:0000313" key="3">
    <source>
        <dbReference type="Proteomes" id="UP000887575"/>
    </source>
</evidence>
<evidence type="ECO:0000313" key="4">
    <source>
        <dbReference type="WBParaSite" id="MBELARI_LOCUS6526.3"/>
    </source>
</evidence>
<dbReference type="InterPro" id="IPR013087">
    <property type="entry name" value="Znf_C2H2_type"/>
</dbReference>
<feature type="compositionally biased region" description="Basic residues" evidence="1">
    <location>
        <begin position="361"/>
        <end position="373"/>
    </location>
</feature>
<feature type="compositionally biased region" description="Basic and acidic residues" evidence="1">
    <location>
        <begin position="407"/>
        <end position="416"/>
    </location>
</feature>
<evidence type="ECO:0000259" key="2">
    <source>
        <dbReference type="PROSITE" id="PS00028"/>
    </source>
</evidence>